<evidence type="ECO:0000256" key="1">
    <source>
        <dbReference type="SAM" id="SignalP"/>
    </source>
</evidence>
<keyword evidence="3" id="KW-1185">Reference proteome</keyword>
<sequence length="130" mass="14757">MVDVGSLTLFPSLLFMAVVPAQTSLYRQSPHTYVTLGKTIAGCTDYMQKLFSSFLRRILQTFKELDYLTLQNTRTGTSVQKVHPKPILVKFHLYVTDVTLLKTSKFIPPFKVRKSIDHPGRTMAVLHAKT</sequence>
<evidence type="ECO:0000313" key="2">
    <source>
        <dbReference type="EMBL" id="MEQ2250587.1"/>
    </source>
</evidence>
<protein>
    <recommendedName>
        <fullName evidence="4">Secreted protein</fullName>
    </recommendedName>
</protein>
<feature type="signal peptide" evidence="1">
    <location>
        <begin position="1"/>
        <end position="23"/>
    </location>
</feature>
<dbReference type="EMBL" id="JAHRIQ010092797">
    <property type="protein sequence ID" value="MEQ2250587.1"/>
    <property type="molecule type" value="Genomic_DNA"/>
</dbReference>
<organism evidence="2 3">
    <name type="scientific">Ilyodon furcidens</name>
    <name type="common">goldbreast splitfin</name>
    <dbReference type="NCBI Taxonomy" id="33524"/>
    <lineage>
        <taxon>Eukaryota</taxon>
        <taxon>Metazoa</taxon>
        <taxon>Chordata</taxon>
        <taxon>Craniata</taxon>
        <taxon>Vertebrata</taxon>
        <taxon>Euteleostomi</taxon>
        <taxon>Actinopterygii</taxon>
        <taxon>Neopterygii</taxon>
        <taxon>Teleostei</taxon>
        <taxon>Neoteleostei</taxon>
        <taxon>Acanthomorphata</taxon>
        <taxon>Ovalentaria</taxon>
        <taxon>Atherinomorphae</taxon>
        <taxon>Cyprinodontiformes</taxon>
        <taxon>Goodeidae</taxon>
        <taxon>Ilyodon</taxon>
    </lineage>
</organism>
<evidence type="ECO:0008006" key="4">
    <source>
        <dbReference type="Google" id="ProtNLM"/>
    </source>
</evidence>
<keyword evidence="1" id="KW-0732">Signal</keyword>
<accession>A0ABV0V1B9</accession>
<comment type="caution">
    <text evidence="2">The sequence shown here is derived from an EMBL/GenBank/DDBJ whole genome shotgun (WGS) entry which is preliminary data.</text>
</comment>
<evidence type="ECO:0000313" key="3">
    <source>
        <dbReference type="Proteomes" id="UP001482620"/>
    </source>
</evidence>
<proteinExistence type="predicted"/>
<reference evidence="2 3" key="1">
    <citation type="submission" date="2021-06" db="EMBL/GenBank/DDBJ databases">
        <authorList>
            <person name="Palmer J.M."/>
        </authorList>
    </citation>
    <scope>NUCLEOTIDE SEQUENCE [LARGE SCALE GENOMIC DNA]</scope>
    <source>
        <strain evidence="3">if_2019</strain>
        <tissue evidence="2">Muscle</tissue>
    </source>
</reference>
<name>A0ABV0V1B9_9TELE</name>
<gene>
    <name evidence="2" type="ORF">ILYODFUR_002407</name>
</gene>
<dbReference type="Proteomes" id="UP001482620">
    <property type="component" value="Unassembled WGS sequence"/>
</dbReference>
<feature type="chain" id="PRO_5046121573" description="Secreted protein" evidence="1">
    <location>
        <begin position="24"/>
        <end position="130"/>
    </location>
</feature>